<keyword evidence="3" id="KW-0201">Cytochrome c-type biogenesis</keyword>
<dbReference type="InterPro" id="IPR013766">
    <property type="entry name" value="Thioredoxin_domain"/>
</dbReference>
<dbReference type="InterPro" id="IPR004799">
    <property type="entry name" value="Periplasmic_diS_OxRdtase_DsbE"/>
</dbReference>
<evidence type="ECO:0000313" key="8">
    <source>
        <dbReference type="Proteomes" id="UP000622580"/>
    </source>
</evidence>
<sequence>MSRWLAALPLIALVALALLFGLFALKHDPHVQPQALVGKPTPDLILPSLDDGRPLRLRQVAKGPVLINIFASWCAPCEIEQPVLVAMKKQGIPLVGVAYKDAPDNTKAFLARLGDPYRARLVDRDGRAGIELGVTGVPETYLVGADGMILAKHTGPLTQQDARDLWARAF</sequence>
<dbReference type="InterPro" id="IPR036249">
    <property type="entry name" value="Thioredoxin-like_sf"/>
</dbReference>
<keyword evidence="5" id="KW-0676">Redox-active center</keyword>
<evidence type="ECO:0000256" key="1">
    <source>
        <dbReference type="ARBA" id="ARBA00004196"/>
    </source>
</evidence>
<proteinExistence type="inferred from homology"/>
<evidence type="ECO:0000256" key="3">
    <source>
        <dbReference type="ARBA" id="ARBA00022748"/>
    </source>
</evidence>
<comment type="caution">
    <text evidence="7">The sequence shown here is derived from an EMBL/GenBank/DDBJ whole genome shotgun (WGS) entry which is preliminary data.</text>
</comment>
<accession>A0A941HV12</accession>
<evidence type="ECO:0000256" key="5">
    <source>
        <dbReference type="ARBA" id="ARBA00023284"/>
    </source>
</evidence>
<reference evidence="7" key="1">
    <citation type="submission" date="2021-04" db="EMBL/GenBank/DDBJ databases">
        <title>Draft genome assembly of strain Phenylobacterium sp. 20VBR1 using MiniION and Illumina platforms.</title>
        <authorList>
            <person name="Thomas F.A."/>
            <person name="Krishnan K.P."/>
            <person name="Sinha R.K."/>
        </authorList>
    </citation>
    <scope>NUCLEOTIDE SEQUENCE</scope>
    <source>
        <strain evidence="7">20VBR1</strain>
    </source>
</reference>
<keyword evidence="4" id="KW-1015">Disulfide bond</keyword>
<dbReference type="PANTHER" id="PTHR42852:SF6">
    <property type="entry name" value="THIOL:DISULFIDE INTERCHANGE PROTEIN DSBE"/>
    <property type="match status" value="1"/>
</dbReference>
<dbReference type="CDD" id="cd03010">
    <property type="entry name" value="TlpA_like_DsbE"/>
    <property type="match status" value="1"/>
</dbReference>
<dbReference type="PROSITE" id="PS51352">
    <property type="entry name" value="THIOREDOXIN_2"/>
    <property type="match status" value="1"/>
</dbReference>
<evidence type="ECO:0000313" key="7">
    <source>
        <dbReference type="EMBL" id="MBR7618150.1"/>
    </source>
</evidence>
<dbReference type="RefSeq" id="WP_215337970.1">
    <property type="nucleotide sequence ID" value="NZ_JAGSGD010000001.1"/>
</dbReference>
<comment type="subcellular location">
    <subcellularLocation>
        <location evidence="1">Cell envelope</location>
    </subcellularLocation>
</comment>
<dbReference type="PANTHER" id="PTHR42852">
    <property type="entry name" value="THIOL:DISULFIDE INTERCHANGE PROTEIN DSBE"/>
    <property type="match status" value="1"/>
</dbReference>
<dbReference type="EMBL" id="JAGSGD010000001">
    <property type="protein sequence ID" value="MBR7618150.1"/>
    <property type="molecule type" value="Genomic_DNA"/>
</dbReference>
<dbReference type="Pfam" id="PF08534">
    <property type="entry name" value="Redoxin"/>
    <property type="match status" value="1"/>
</dbReference>
<dbReference type="InterPro" id="IPR013740">
    <property type="entry name" value="Redoxin"/>
</dbReference>
<evidence type="ECO:0000256" key="4">
    <source>
        <dbReference type="ARBA" id="ARBA00023157"/>
    </source>
</evidence>
<evidence type="ECO:0000259" key="6">
    <source>
        <dbReference type="PROSITE" id="PS51352"/>
    </source>
</evidence>
<dbReference type="GO" id="GO:0030288">
    <property type="term" value="C:outer membrane-bounded periplasmic space"/>
    <property type="evidence" value="ECO:0007669"/>
    <property type="project" value="InterPro"/>
</dbReference>
<comment type="similarity">
    <text evidence="2">Belongs to the thioredoxin family. DsbE subfamily.</text>
</comment>
<dbReference type="GO" id="GO:0017004">
    <property type="term" value="P:cytochrome complex assembly"/>
    <property type="evidence" value="ECO:0007669"/>
    <property type="project" value="UniProtKB-KW"/>
</dbReference>
<dbReference type="GO" id="GO:0015036">
    <property type="term" value="F:disulfide oxidoreductase activity"/>
    <property type="evidence" value="ECO:0007669"/>
    <property type="project" value="InterPro"/>
</dbReference>
<protein>
    <submittedName>
        <fullName evidence="7">DsbE family thiol:disulfide interchange protein</fullName>
    </submittedName>
</protein>
<dbReference type="AlphaFoldDB" id="A0A941HV12"/>
<organism evidence="7 8">
    <name type="scientific">Phenylobacterium glaciei</name>
    <dbReference type="NCBI Taxonomy" id="2803784"/>
    <lineage>
        <taxon>Bacteria</taxon>
        <taxon>Pseudomonadati</taxon>
        <taxon>Pseudomonadota</taxon>
        <taxon>Alphaproteobacteria</taxon>
        <taxon>Caulobacterales</taxon>
        <taxon>Caulobacteraceae</taxon>
        <taxon>Phenylobacterium</taxon>
    </lineage>
</organism>
<gene>
    <name evidence="7" type="ORF">JKL49_02015</name>
</gene>
<dbReference type="PROSITE" id="PS00194">
    <property type="entry name" value="THIOREDOXIN_1"/>
    <property type="match status" value="1"/>
</dbReference>
<feature type="domain" description="Thioredoxin" evidence="6">
    <location>
        <begin position="35"/>
        <end position="170"/>
    </location>
</feature>
<dbReference type="InterPro" id="IPR017937">
    <property type="entry name" value="Thioredoxin_CS"/>
</dbReference>
<dbReference type="Proteomes" id="UP000622580">
    <property type="component" value="Unassembled WGS sequence"/>
</dbReference>
<keyword evidence="8" id="KW-1185">Reference proteome</keyword>
<evidence type="ECO:0000256" key="2">
    <source>
        <dbReference type="ARBA" id="ARBA00007758"/>
    </source>
</evidence>
<dbReference type="Gene3D" id="3.40.30.10">
    <property type="entry name" value="Glutaredoxin"/>
    <property type="match status" value="1"/>
</dbReference>
<dbReference type="NCBIfam" id="TIGR00385">
    <property type="entry name" value="dsbE"/>
    <property type="match status" value="1"/>
</dbReference>
<dbReference type="SUPFAM" id="SSF52833">
    <property type="entry name" value="Thioredoxin-like"/>
    <property type="match status" value="1"/>
</dbReference>
<dbReference type="InterPro" id="IPR050553">
    <property type="entry name" value="Thioredoxin_ResA/DsbE_sf"/>
</dbReference>
<name>A0A941HV12_9CAUL</name>